<evidence type="ECO:0000256" key="3">
    <source>
        <dbReference type="ARBA" id="ARBA00022679"/>
    </source>
</evidence>
<sequence>MRAHGLRTLAAAALALLCTLQAVALLRTPPAWLPASIEVALAPDAATVLGRAELAAPQAAAAHLRLRRDAQGAWFAASAGGMQGLRFERGTLRLRSGTRVVQAGQEFQLGATHYRIDAAERHMVAFSDGLHAWSYDGARLRRDGALLAACPGAGPGARLLGLWNRWAPTPLTIQRPLRFGGNLSCGTGVGNADAPAGSAQLVFEDGVPVLAAATGVERVPLLVDEHGLGLDPAADLALAEQPLAGVTALTVGRTRMLLQVEQGLLRLQPGGRVALFPEARTELPPNLRWHWERRDAWAWPQAASPWAAFCGIAGLVAALFVARTGHRKNPFEAARLGAAVALALAGLGLLLAQRAGSAPGVAVSLLLTWAALWHAFGARGAGAVLRIGVLLLASGLLLQLELGSGAPDTSWLRHFQKTAAAATLGLGLLGCVGLFAGASLPRQAGVESLLLLLAGAALAALLLQVGWGNETGVFDLQPVEFAKLALTVLTAHCVALGLGTGTIDAQRKGGAILLRWLRLAAPALLFVLLLAVALVQVDDYSPLILLLVWGAAMLLAWSCAARQPGPALAVAALAGACLVGLVVLRGAAPGEVAQWSFYGERFGVWLDPQAHPHTGQQLLLGAQAIADGGWLGADGRFGLAALGQGALEALAIPAVQDDFAPSFLLQRHGLAAALALWALQALFLCALLGAAWQAWRLGATARDYRQAWLGRFRCFVLCGGAAFVFGHFLLSWGTNLAFFPIMGQPMSFLSAGGSHLLFFIFPLLALGSTAHTIEENPPCRSTSNTKP</sequence>
<dbReference type="GO" id="GO:0008360">
    <property type="term" value="P:regulation of cell shape"/>
    <property type="evidence" value="ECO:0007669"/>
    <property type="project" value="UniProtKB-KW"/>
</dbReference>
<feature type="transmembrane region" description="Helical" evidence="16">
    <location>
        <begin position="420"/>
        <end position="437"/>
    </location>
</feature>
<dbReference type="KEGG" id="mlir:LPB04_19865"/>
<feature type="transmembrane region" description="Helical" evidence="16">
    <location>
        <begin position="543"/>
        <end position="560"/>
    </location>
</feature>
<keyword evidence="4 16" id="KW-0812">Transmembrane</keyword>
<evidence type="ECO:0000256" key="15">
    <source>
        <dbReference type="ARBA" id="ARBA00049902"/>
    </source>
</evidence>
<dbReference type="EMBL" id="CP062941">
    <property type="protein sequence ID" value="QOL52140.1"/>
    <property type="molecule type" value="Genomic_DNA"/>
</dbReference>
<keyword evidence="7 16" id="KW-1133">Transmembrane helix</keyword>
<evidence type="ECO:0000256" key="7">
    <source>
        <dbReference type="ARBA" id="ARBA00022989"/>
    </source>
</evidence>
<evidence type="ECO:0000313" key="19">
    <source>
        <dbReference type="Proteomes" id="UP000593875"/>
    </source>
</evidence>
<comment type="catalytic activity">
    <reaction evidence="15">
        <text>[GlcNAc-(1-&gt;4)-Mur2Ac(oyl-L-Ala-gamma-D-Glu-L-Lys-D-Ala-D-Ala)](n)-di-trans,octa-cis-undecaprenyl diphosphate + beta-D-GlcNAc-(1-&gt;4)-Mur2Ac(oyl-L-Ala-gamma-D-Glu-L-Lys-D-Ala-D-Ala)-di-trans,octa-cis-undecaprenyl diphosphate = [GlcNAc-(1-&gt;4)-Mur2Ac(oyl-L-Ala-gamma-D-Glu-L-Lys-D-Ala-D-Ala)](n+1)-di-trans,octa-cis-undecaprenyl diphosphate + di-trans,octa-cis-undecaprenyl diphosphate + H(+)</text>
        <dbReference type="Rhea" id="RHEA:23708"/>
        <dbReference type="Rhea" id="RHEA-COMP:9602"/>
        <dbReference type="Rhea" id="RHEA-COMP:9603"/>
        <dbReference type="ChEBI" id="CHEBI:15378"/>
        <dbReference type="ChEBI" id="CHEBI:58405"/>
        <dbReference type="ChEBI" id="CHEBI:60033"/>
        <dbReference type="ChEBI" id="CHEBI:78435"/>
        <dbReference type="EC" id="2.4.99.28"/>
    </reaction>
</comment>
<feature type="transmembrane region" description="Helical" evidence="16">
    <location>
        <begin position="358"/>
        <end position="376"/>
    </location>
</feature>
<dbReference type="Proteomes" id="UP000593875">
    <property type="component" value="Chromosome"/>
</dbReference>
<evidence type="ECO:0000256" key="13">
    <source>
        <dbReference type="ARBA" id="ARBA00041418"/>
    </source>
</evidence>
<feature type="transmembrane region" description="Helical" evidence="16">
    <location>
        <begin position="746"/>
        <end position="766"/>
    </location>
</feature>
<evidence type="ECO:0000256" key="8">
    <source>
        <dbReference type="ARBA" id="ARBA00023136"/>
    </source>
</evidence>
<feature type="signal peptide" evidence="17">
    <location>
        <begin position="1"/>
        <end position="24"/>
    </location>
</feature>
<dbReference type="GO" id="GO:0005886">
    <property type="term" value="C:plasma membrane"/>
    <property type="evidence" value="ECO:0007669"/>
    <property type="project" value="TreeGrafter"/>
</dbReference>
<evidence type="ECO:0000313" key="18">
    <source>
        <dbReference type="EMBL" id="QOL52140.1"/>
    </source>
</evidence>
<dbReference type="AlphaFoldDB" id="A0A7L9UBF8"/>
<keyword evidence="5" id="KW-0133">Cell shape</keyword>
<dbReference type="PANTHER" id="PTHR30474">
    <property type="entry name" value="CELL CYCLE PROTEIN"/>
    <property type="match status" value="1"/>
</dbReference>
<comment type="subcellular location">
    <subcellularLocation>
        <location evidence="1">Membrane</location>
        <topology evidence="1">Multi-pass membrane protein</topology>
    </subcellularLocation>
</comment>
<dbReference type="GO" id="GO:0009252">
    <property type="term" value="P:peptidoglycan biosynthetic process"/>
    <property type="evidence" value="ECO:0007669"/>
    <property type="project" value="UniProtKB-KW"/>
</dbReference>
<dbReference type="GO" id="GO:0015648">
    <property type="term" value="F:lipid-linked peptidoglycan transporter activity"/>
    <property type="evidence" value="ECO:0007669"/>
    <property type="project" value="TreeGrafter"/>
</dbReference>
<evidence type="ECO:0000256" key="2">
    <source>
        <dbReference type="ARBA" id="ARBA00022676"/>
    </source>
</evidence>
<accession>A0A7L9UBF8</accession>
<dbReference type="Pfam" id="PF01098">
    <property type="entry name" value="FTSW_RODA_SPOVE"/>
    <property type="match status" value="1"/>
</dbReference>
<protein>
    <recommendedName>
        <fullName evidence="12">Probable peptidoglycan glycosyltransferase FtsW</fullName>
        <ecNumber evidence="14">2.4.99.28</ecNumber>
    </recommendedName>
    <alternativeName>
        <fullName evidence="13">Cell division protein FtsW</fullName>
    </alternativeName>
    <alternativeName>
        <fullName evidence="10">Cell wall polymerase</fullName>
    </alternativeName>
    <alternativeName>
        <fullName evidence="9">Peptidoglycan polymerase</fullName>
    </alternativeName>
</protein>
<feature type="transmembrane region" description="Helical" evidence="16">
    <location>
        <begin position="333"/>
        <end position="352"/>
    </location>
</feature>
<feature type="transmembrane region" description="Helical" evidence="16">
    <location>
        <begin position="481"/>
        <end position="504"/>
    </location>
</feature>
<dbReference type="RefSeq" id="WP_193689108.1">
    <property type="nucleotide sequence ID" value="NZ_CP062941.1"/>
</dbReference>
<keyword evidence="6" id="KW-0573">Peptidoglycan synthesis</keyword>
<proteinExistence type="inferred from homology"/>
<feature type="transmembrane region" description="Helical" evidence="16">
    <location>
        <begin position="516"/>
        <end position="537"/>
    </location>
</feature>
<feature type="chain" id="PRO_5032480151" description="Probable peptidoglycan glycosyltransferase FtsW" evidence="17">
    <location>
        <begin position="25"/>
        <end position="787"/>
    </location>
</feature>
<evidence type="ECO:0000256" key="10">
    <source>
        <dbReference type="ARBA" id="ARBA00033270"/>
    </source>
</evidence>
<name>A0A7L9UBF8_9BURK</name>
<feature type="transmembrane region" description="Helical" evidence="16">
    <location>
        <begin position="303"/>
        <end position="321"/>
    </location>
</feature>
<evidence type="ECO:0000256" key="16">
    <source>
        <dbReference type="SAM" id="Phobius"/>
    </source>
</evidence>
<dbReference type="PANTHER" id="PTHR30474:SF2">
    <property type="entry name" value="PEPTIDOGLYCAN GLYCOSYLTRANSFERASE FTSW-RELATED"/>
    <property type="match status" value="1"/>
</dbReference>
<feature type="transmembrane region" description="Helical" evidence="16">
    <location>
        <begin position="712"/>
        <end position="734"/>
    </location>
</feature>
<dbReference type="EC" id="2.4.99.28" evidence="14"/>
<evidence type="ECO:0000256" key="12">
    <source>
        <dbReference type="ARBA" id="ARBA00041185"/>
    </source>
</evidence>
<dbReference type="GO" id="GO:0051301">
    <property type="term" value="P:cell division"/>
    <property type="evidence" value="ECO:0007669"/>
    <property type="project" value="InterPro"/>
</dbReference>
<keyword evidence="17" id="KW-0732">Signal</keyword>
<keyword evidence="19" id="KW-1185">Reference proteome</keyword>
<evidence type="ECO:0000256" key="4">
    <source>
        <dbReference type="ARBA" id="ARBA00022692"/>
    </source>
</evidence>
<dbReference type="GO" id="GO:0032153">
    <property type="term" value="C:cell division site"/>
    <property type="evidence" value="ECO:0007669"/>
    <property type="project" value="TreeGrafter"/>
</dbReference>
<feature type="transmembrane region" description="Helical" evidence="16">
    <location>
        <begin position="567"/>
        <end position="588"/>
    </location>
</feature>
<evidence type="ECO:0000256" key="5">
    <source>
        <dbReference type="ARBA" id="ARBA00022960"/>
    </source>
</evidence>
<keyword evidence="8 16" id="KW-0472">Membrane</keyword>
<dbReference type="GO" id="GO:0008955">
    <property type="term" value="F:peptidoglycan glycosyltransferase activity"/>
    <property type="evidence" value="ECO:0007669"/>
    <property type="project" value="UniProtKB-EC"/>
</dbReference>
<comment type="similarity">
    <text evidence="11">Belongs to the SEDS family. FtsW subfamily.</text>
</comment>
<keyword evidence="3" id="KW-0808">Transferase</keyword>
<evidence type="ECO:0000256" key="14">
    <source>
        <dbReference type="ARBA" id="ARBA00044770"/>
    </source>
</evidence>
<evidence type="ECO:0000256" key="9">
    <source>
        <dbReference type="ARBA" id="ARBA00032370"/>
    </source>
</evidence>
<feature type="transmembrane region" description="Helical" evidence="16">
    <location>
        <begin position="670"/>
        <end position="692"/>
    </location>
</feature>
<reference evidence="18 19" key="1">
    <citation type="submission" date="2020-10" db="EMBL/GenBank/DDBJ databases">
        <title>Genome sequencing of Massilia sp. LPB0304.</title>
        <authorList>
            <person name="Kim J."/>
        </authorList>
    </citation>
    <scope>NUCLEOTIDE SEQUENCE [LARGE SCALE GENOMIC DNA]</scope>
    <source>
        <strain evidence="18 19">LPB0304</strain>
    </source>
</reference>
<dbReference type="InterPro" id="IPR001182">
    <property type="entry name" value="FtsW/RodA"/>
</dbReference>
<evidence type="ECO:0000256" key="17">
    <source>
        <dbReference type="SAM" id="SignalP"/>
    </source>
</evidence>
<evidence type="ECO:0000256" key="11">
    <source>
        <dbReference type="ARBA" id="ARBA00038053"/>
    </source>
</evidence>
<keyword evidence="2" id="KW-0328">Glycosyltransferase</keyword>
<organism evidence="18 19">
    <name type="scientific">Massilia litorea</name>
    <dbReference type="NCBI Taxonomy" id="2769491"/>
    <lineage>
        <taxon>Bacteria</taxon>
        <taxon>Pseudomonadati</taxon>
        <taxon>Pseudomonadota</taxon>
        <taxon>Betaproteobacteria</taxon>
        <taxon>Burkholderiales</taxon>
        <taxon>Oxalobacteraceae</taxon>
        <taxon>Telluria group</taxon>
        <taxon>Massilia</taxon>
    </lineage>
</organism>
<feature type="transmembrane region" description="Helical" evidence="16">
    <location>
        <begin position="449"/>
        <end position="469"/>
    </location>
</feature>
<gene>
    <name evidence="18" type="ORF">LPB04_19865</name>
</gene>
<evidence type="ECO:0000256" key="1">
    <source>
        <dbReference type="ARBA" id="ARBA00004141"/>
    </source>
</evidence>
<feature type="transmembrane region" description="Helical" evidence="16">
    <location>
        <begin position="383"/>
        <end position="400"/>
    </location>
</feature>
<evidence type="ECO:0000256" key="6">
    <source>
        <dbReference type="ARBA" id="ARBA00022984"/>
    </source>
</evidence>